<feature type="transmembrane region" description="Helical" evidence="1">
    <location>
        <begin position="12"/>
        <end position="37"/>
    </location>
</feature>
<organism evidence="2 3">
    <name type="scientific">Cladosporium halotolerans</name>
    <dbReference type="NCBI Taxonomy" id="1052096"/>
    <lineage>
        <taxon>Eukaryota</taxon>
        <taxon>Fungi</taxon>
        <taxon>Dikarya</taxon>
        <taxon>Ascomycota</taxon>
        <taxon>Pezizomycotina</taxon>
        <taxon>Dothideomycetes</taxon>
        <taxon>Dothideomycetidae</taxon>
        <taxon>Cladosporiales</taxon>
        <taxon>Cladosporiaceae</taxon>
        <taxon>Cladosporium</taxon>
    </lineage>
</organism>
<evidence type="ECO:0000256" key="1">
    <source>
        <dbReference type="SAM" id="Phobius"/>
    </source>
</evidence>
<protein>
    <recommendedName>
        <fullName evidence="4">MARVEL domain-containing protein</fullName>
    </recommendedName>
</protein>
<dbReference type="EMBL" id="JAAQHG020000061">
    <property type="protein sequence ID" value="KAL1582179.1"/>
    <property type="molecule type" value="Genomic_DNA"/>
</dbReference>
<feature type="transmembrane region" description="Helical" evidence="1">
    <location>
        <begin position="92"/>
        <end position="115"/>
    </location>
</feature>
<feature type="transmembrane region" description="Helical" evidence="1">
    <location>
        <begin position="121"/>
        <end position="142"/>
    </location>
</feature>
<comment type="caution">
    <text evidence="2">The sequence shown here is derived from an EMBL/GenBank/DDBJ whole genome shotgun (WGS) entry which is preliminary data.</text>
</comment>
<sequence>MANPKMWLKRVLIPLWTIQLIVLAVFFVLACIVLSYASATSDSSYYYDYSDAYAAAGGVVLALSGFCIVLTLVEVGLLAARRLGPIFQLISACIKTLIWIIWFLLNCVASAGVGSSSALDIVLSLIIALCAIGQVIYGGIIMHRVRRGFFSMQGSASELQQYSSKVAVAQGV</sequence>
<keyword evidence="1" id="KW-0472">Membrane</keyword>
<gene>
    <name evidence="2" type="ORF">WHR41_09064</name>
</gene>
<name>A0AB34KBG9_9PEZI</name>
<keyword evidence="1" id="KW-1133">Transmembrane helix</keyword>
<dbReference type="PROSITE" id="PS51257">
    <property type="entry name" value="PROKAR_LIPOPROTEIN"/>
    <property type="match status" value="1"/>
</dbReference>
<proteinExistence type="predicted"/>
<keyword evidence="3" id="KW-1185">Reference proteome</keyword>
<dbReference type="AlphaFoldDB" id="A0AB34KBG9"/>
<reference evidence="2 3" key="1">
    <citation type="journal article" date="2020" name="Microbiol. Resour. Announc.">
        <title>Draft Genome Sequence of a Cladosporium Species Isolated from the Mesophotic Ascidian Didemnum maculosum.</title>
        <authorList>
            <person name="Gioti A."/>
            <person name="Siaperas R."/>
            <person name="Nikolaivits E."/>
            <person name="Le Goff G."/>
            <person name="Ouazzani J."/>
            <person name="Kotoulas G."/>
            <person name="Topakas E."/>
        </authorList>
    </citation>
    <scope>NUCLEOTIDE SEQUENCE [LARGE SCALE GENOMIC DNA]</scope>
    <source>
        <strain evidence="2 3">TM138-S3</strain>
    </source>
</reference>
<dbReference type="RefSeq" id="XP_069225286.1">
    <property type="nucleotide sequence ID" value="XM_069377668.1"/>
</dbReference>
<evidence type="ECO:0000313" key="3">
    <source>
        <dbReference type="Proteomes" id="UP000803884"/>
    </source>
</evidence>
<evidence type="ECO:0000313" key="2">
    <source>
        <dbReference type="EMBL" id="KAL1582179.1"/>
    </source>
</evidence>
<dbReference type="Proteomes" id="UP000803884">
    <property type="component" value="Unassembled WGS sequence"/>
</dbReference>
<accession>A0AB34KBG9</accession>
<feature type="transmembrane region" description="Helical" evidence="1">
    <location>
        <begin position="52"/>
        <end position="80"/>
    </location>
</feature>
<dbReference type="GeneID" id="96010506"/>
<keyword evidence="1" id="KW-0812">Transmembrane</keyword>
<evidence type="ECO:0008006" key="4">
    <source>
        <dbReference type="Google" id="ProtNLM"/>
    </source>
</evidence>